<organism evidence="1 2">
    <name type="scientific">Helianthus annuus</name>
    <name type="common">Common sunflower</name>
    <dbReference type="NCBI Taxonomy" id="4232"/>
    <lineage>
        <taxon>Eukaryota</taxon>
        <taxon>Viridiplantae</taxon>
        <taxon>Streptophyta</taxon>
        <taxon>Embryophyta</taxon>
        <taxon>Tracheophyta</taxon>
        <taxon>Spermatophyta</taxon>
        <taxon>Magnoliopsida</taxon>
        <taxon>eudicotyledons</taxon>
        <taxon>Gunneridae</taxon>
        <taxon>Pentapetalae</taxon>
        <taxon>asterids</taxon>
        <taxon>campanulids</taxon>
        <taxon>Asterales</taxon>
        <taxon>Asteraceae</taxon>
        <taxon>Asteroideae</taxon>
        <taxon>Heliantheae alliance</taxon>
        <taxon>Heliantheae</taxon>
        <taxon>Helianthus</taxon>
    </lineage>
</organism>
<dbReference type="AlphaFoldDB" id="A0A9K3IG77"/>
<evidence type="ECO:0000313" key="2">
    <source>
        <dbReference type="Proteomes" id="UP000215914"/>
    </source>
</evidence>
<comment type="caution">
    <text evidence="1">The sequence shown here is derived from an EMBL/GenBank/DDBJ whole genome shotgun (WGS) entry which is preliminary data.</text>
</comment>
<reference evidence="1" key="2">
    <citation type="submission" date="2020-06" db="EMBL/GenBank/DDBJ databases">
        <title>Helianthus annuus Genome sequencing and assembly Release 2.</title>
        <authorList>
            <person name="Gouzy J."/>
            <person name="Langlade N."/>
            <person name="Munos S."/>
        </authorList>
    </citation>
    <scope>NUCLEOTIDE SEQUENCE</scope>
    <source>
        <tissue evidence="1">Leaves</tissue>
    </source>
</reference>
<dbReference type="EMBL" id="MNCJ02000323">
    <property type="protein sequence ID" value="KAF5795946.1"/>
    <property type="molecule type" value="Genomic_DNA"/>
</dbReference>
<sequence>MSKLLIWSLWFGQFCHFSPNLKVFVSGSLWFYFYCHFGPKVKSCQIPLIKPSTFVLFHKDNFVIYVLLKLIIN</sequence>
<gene>
    <name evidence="1" type="ORF">HanXRQr2_Chr08g0345611</name>
</gene>
<evidence type="ECO:0000313" key="1">
    <source>
        <dbReference type="EMBL" id="KAF5795946.1"/>
    </source>
</evidence>
<reference evidence="1" key="1">
    <citation type="journal article" date="2017" name="Nature">
        <title>The sunflower genome provides insights into oil metabolism, flowering and Asterid evolution.</title>
        <authorList>
            <person name="Badouin H."/>
            <person name="Gouzy J."/>
            <person name="Grassa C.J."/>
            <person name="Murat F."/>
            <person name="Staton S.E."/>
            <person name="Cottret L."/>
            <person name="Lelandais-Briere C."/>
            <person name="Owens G.L."/>
            <person name="Carrere S."/>
            <person name="Mayjonade B."/>
            <person name="Legrand L."/>
            <person name="Gill N."/>
            <person name="Kane N.C."/>
            <person name="Bowers J.E."/>
            <person name="Hubner S."/>
            <person name="Bellec A."/>
            <person name="Berard A."/>
            <person name="Berges H."/>
            <person name="Blanchet N."/>
            <person name="Boniface M.C."/>
            <person name="Brunel D."/>
            <person name="Catrice O."/>
            <person name="Chaidir N."/>
            <person name="Claudel C."/>
            <person name="Donnadieu C."/>
            <person name="Faraut T."/>
            <person name="Fievet G."/>
            <person name="Helmstetter N."/>
            <person name="King M."/>
            <person name="Knapp S.J."/>
            <person name="Lai Z."/>
            <person name="Le Paslier M.C."/>
            <person name="Lippi Y."/>
            <person name="Lorenzon L."/>
            <person name="Mandel J.R."/>
            <person name="Marage G."/>
            <person name="Marchand G."/>
            <person name="Marquand E."/>
            <person name="Bret-Mestries E."/>
            <person name="Morien E."/>
            <person name="Nambeesan S."/>
            <person name="Nguyen T."/>
            <person name="Pegot-Espagnet P."/>
            <person name="Pouilly N."/>
            <person name="Raftis F."/>
            <person name="Sallet E."/>
            <person name="Schiex T."/>
            <person name="Thomas J."/>
            <person name="Vandecasteele C."/>
            <person name="Vares D."/>
            <person name="Vear F."/>
            <person name="Vautrin S."/>
            <person name="Crespi M."/>
            <person name="Mangin B."/>
            <person name="Burke J.M."/>
            <person name="Salse J."/>
            <person name="Munos S."/>
            <person name="Vincourt P."/>
            <person name="Rieseberg L.H."/>
            <person name="Langlade N.B."/>
        </authorList>
    </citation>
    <scope>NUCLEOTIDE SEQUENCE</scope>
    <source>
        <tissue evidence="1">Leaves</tissue>
    </source>
</reference>
<proteinExistence type="predicted"/>
<protein>
    <submittedName>
        <fullName evidence="1">Uncharacterized protein</fullName>
    </submittedName>
</protein>
<accession>A0A9K3IG77</accession>
<keyword evidence="2" id="KW-1185">Reference proteome</keyword>
<dbReference type="Proteomes" id="UP000215914">
    <property type="component" value="Unassembled WGS sequence"/>
</dbReference>
<dbReference type="Gramene" id="mRNA:HanXRQr2_Chr08g0345611">
    <property type="protein sequence ID" value="CDS:HanXRQr2_Chr08g0345611.1"/>
    <property type="gene ID" value="HanXRQr2_Chr08g0345611"/>
</dbReference>
<name>A0A9K3IG77_HELAN</name>